<protein>
    <recommendedName>
        <fullName evidence="2">Arrestin-like N-terminal domain-containing protein</fullName>
    </recommendedName>
</protein>
<dbReference type="AlphaFoldDB" id="A0A1X2I9A0"/>
<feature type="region of interest" description="Disordered" evidence="1">
    <location>
        <begin position="293"/>
        <end position="398"/>
    </location>
</feature>
<dbReference type="SUPFAM" id="SSF81296">
    <property type="entry name" value="E set domains"/>
    <property type="match status" value="1"/>
</dbReference>
<feature type="compositionally biased region" description="Polar residues" evidence="1">
    <location>
        <begin position="389"/>
        <end position="398"/>
    </location>
</feature>
<accession>A0A1X2I9A0</accession>
<evidence type="ECO:0000259" key="2">
    <source>
        <dbReference type="Pfam" id="PF00339"/>
    </source>
</evidence>
<feature type="compositionally biased region" description="Polar residues" evidence="1">
    <location>
        <begin position="345"/>
        <end position="355"/>
    </location>
</feature>
<gene>
    <name evidence="3" type="ORF">BCR42DRAFT_493942</name>
</gene>
<organism evidence="3 4">
    <name type="scientific">Absidia repens</name>
    <dbReference type="NCBI Taxonomy" id="90262"/>
    <lineage>
        <taxon>Eukaryota</taxon>
        <taxon>Fungi</taxon>
        <taxon>Fungi incertae sedis</taxon>
        <taxon>Mucoromycota</taxon>
        <taxon>Mucoromycotina</taxon>
        <taxon>Mucoromycetes</taxon>
        <taxon>Mucorales</taxon>
        <taxon>Cunninghamellaceae</taxon>
        <taxon>Absidia</taxon>
    </lineage>
</organism>
<name>A0A1X2I9A0_9FUNG</name>
<dbReference type="Gene3D" id="2.60.40.640">
    <property type="match status" value="1"/>
</dbReference>
<dbReference type="Proteomes" id="UP000193560">
    <property type="component" value="Unassembled WGS sequence"/>
</dbReference>
<sequence>MFFKSAVPSTTLQLSISSQGLGGSIAYGPGSVINGTVFLKSSHPIQAQKLYIVFECQVHQHQKSKQQQQSTVLFSVTERIQLNEQNTAIAYDHTTTVVSAGTHMHLFAIQLPLVNYPPSIAEATFPGVCHIDYTLQAFLDRPELPTLFSDRIPLTYLPLIVAQMNDHETASRQQQHSLTMQPKSGGVSVRIQARMMQSAYCLGEQCTIQLTTDNPMNDKINQVYVTFMTRLYHDYPDQQQQHPSQHISYHQAVSISVPKQTKNHVSYVSIPIAQSCLPTFDYHHHQLGITMHHDDVEGNSSSHQPYFIPSNASSPIPSGTINDNNNNKDNLRYEDNGDDGLSDDGQYSVSPSSSFKLDDTFTTDDQVGVSTTPPPLDPSSSSLYHQHLTVPSHTNAAH</sequence>
<dbReference type="InterPro" id="IPR014752">
    <property type="entry name" value="Arrestin-like_C"/>
</dbReference>
<dbReference type="EMBL" id="MCGE01000020">
    <property type="protein sequence ID" value="ORZ11991.1"/>
    <property type="molecule type" value="Genomic_DNA"/>
</dbReference>
<dbReference type="STRING" id="90262.A0A1X2I9A0"/>
<evidence type="ECO:0000313" key="3">
    <source>
        <dbReference type="EMBL" id="ORZ11991.1"/>
    </source>
</evidence>
<dbReference type="InterPro" id="IPR014756">
    <property type="entry name" value="Ig_E-set"/>
</dbReference>
<proteinExistence type="predicted"/>
<dbReference type="InterPro" id="IPR011021">
    <property type="entry name" value="Arrestin-like_N"/>
</dbReference>
<feature type="compositionally biased region" description="Polar residues" evidence="1">
    <location>
        <begin position="298"/>
        <end position="321"/>
    </location>
</feature>
<keyword evidence="4" id="KW-1185">Reference proteome</keyword>
<dbReference type="OrthoDB" id="2285887at2759"/>
<reference evidence="3 4" key="1">
    <citation type="submission" date="2016-07" db="EMBL/GenBank/DDBJ databases">
        <title>Pervasive Adenine N6-methylation of Active Genes in Fungi.</title>
        <authorList>
            <consortium name="DOE Joint Genome Institute"/>
            <person name="Mondo S.J."/>
            <person name="Dannebaum R.O."/>
            <person name="Kuo R.C."/>
            <person name="Labutti K."/>
            <person name="Haridas S."/>
            <person name="Kuo A."/>
            <person name="Salamov A."/>
            <person name="Ahrendt S.R."/>
            <person name="Lipzen A."/>
            <person name="Sullivan W."/>
            <person name="Andreopoulos W.B."/>
            <person name="Clum A."/>
            <person name="Lindquist E."/>
            <person name="Daum C."/>
            <person name="Ramamoorthy G.K."/>
            <person name="Gryganskyi A."/>
            <person name="Culley D."/>
            <person name="Magnuson J.K."/>
            <person name="James T.Y."/>
            <person name="O'Malley M.A."/>
            <person name="Stajich J.E."/>
            <person name="Spatafora J.W."/>
            <person name="Visel A."/>
            <person name="Grigoriev I.V."/>
        </authorList>
    </citation>
    <scope>NUCLEOTIDE SEQUENCE [LARGE SCALE GENOMIC DNA]</scope>
    <source>
        <strain evidence="3 4">NRRL 1336</strain>
    </source>
</reference>
<evidence type="ECO:0000313" key="4">
    <source>
        <dbReference type="Proteomes" id="UP000193560"/>
    </source>
</evidence>
<dbReference type="Pfam" id="PF00339">
    <property type="entry name" value="Arrestin_N"/>
    <property type="match status" value="1"/>
</dbReference>
<feature type="domain" description="Arrestin-like N-terminal" evidence="2">
    <location>
        <begin position="26"/>
        <end position="143"/>
    </location>
</feature>
<evidence type="ECO:0000256" key="1">
    <source>
        <dbReference type="SAM" id="MobiDB-lite"/>
    </source>
</evidence>
<comment type="caution">
    <text evidence="3">The sequence shown here is derived from an EMBL/GenBank/DDBJ whole genome shotgun (WGS) entry which is preliminary data.</text>
</comment>